<feature type="chain" id="PRO_5032929802" evidence="2">
    <location>
        <begin position="26"/>
        <end position="318"/>
    </location>
</feature>
<dbReference type="PANTHER" id="PTHR30373:SF2">
    <property type="entry name" value="UPF0603 PROTEIN YGCG"/>
    <property type="match status" value="1"/>
</dbReference>
<evidence type="ECO:0000313" key="5">
    <source>
        <dbReference type="Proteomes" id="UP000574067"/>
    </source>
</evidence>
<sequence>MRRLLGVLMTLLAALCALLPGTAAAQDVLPVPALSARVIDQTNTLNAAQRQALESRLAAFESQLGTQLVVLLVPSTAPEDIAAYAQRVADTWKIGRRDVGDGLLLVVAKNDRRVRIEVAKALEGAIPDLAARRIIDRAITPAFRAGNFAGGLQAATDELEALVRAEKLPTPASAPDGWSVSTSGGERGADSGLQFGDLALFFFLGVPVIGAVLTAMLGRKLGTLVTGGAVGGLAWLFSASVLLALVAAVVALVLVGVLGIGSSGRRGGGGRGGWGGPPIIFPGGGWGGGGGGFGGGGGGGFRSGGGGDFGGGGASGSW</sequence>
<dbReference type="Proteomes" id="UP000574067">
    <property type="component" value="Unassembled WGS sequence"/>
</dbReference>
<feature type="domain" description="TPM" evidence="3">
    <location>
        <begin position="38"/>
        <end position="161"/>
    </location>
</feature>
<proteinExistence type="predicted"/>
<dbReference type="Gene3D" id="3.10.310.50">
    <property type="match status" value="1"/>
</dbReference>
<accession>A0A848F303</accession>
<dbReference type="RefSeq" id="WP_169158676.1">
    <property type="nucleotide sequence ID" value="NZ_JABBFW010000001.1"/>
</dbReference>
<evidence type="ECO:0000259" key="3">
    <source>
        <dbReference type="Pfam" id="PF04536"/>
    </source>
</evidence>
<keyword evidence="1" id="KW-0472">Membrane</keyword>
<feature type="signal peptide" evidence="2">
    <location>
        <begin position="1"/>
        <end position="25"/>
    </location>
</feature>
<reference evidence="4 5" key="1">
    <citation type="submission" date="2020-04" db="EMBL/GenBank/DDBJ databases">
        <title>Azohydromonas sp. isolated from soil.</title>
        <authorList>
            <person name="Dahal R.H."/>
        </authorList>
    </citation>
    <scope>NUCLEOTIDE SEQUENCE [LARGE SCALE GENOMIC DNA]</scope>
    <source>
        <strain evidence="4 5">G-1-1-14</strain>
    </source>
</reference>
<dbReference type="AlphaFoldDB" id="A0A848F303"/>
<dbReference type="PANTHER" id="PTHR30373">
    <property type="entry name" value="UPF0603 PROTEIN YGCG"/>
    <property type="match status" value="1"/>
</dbReference>
<keyword evidence="5" id="KW-1185">Reference proteome</keyword>
<evidence type="ECO:0000313" key="4">
    <source>
        <dbReference type="EMBL" id="NML13782.1"/>
    </source>
</evidence>
<keyword evidence="1" id="KW-0812">Transmembrane</keyword>
<keyword evidence="1" id="KW-1133">Transmembrane helix</keyword>
<dbReference type="InterPro" id="IPR007621">
    <property type="entry name" value="TPM_dom"/>
</dbReference>
<evidence type="ECO:0000256" key="1">
    <source>
        <dbReference type="SAM" id="Phobius"/>
    </source>
</evidence>
<gene>
    <name evidence="4" type="ORF">HHL10_02160</name>
</gene>
<feature type="transmembrane region" description="Helical" evidence="1">
    <location>
        <begin position="198"/>
        <end position="218"/>
    </location>
</feature>
<dbReference type="Pfam" id="PF04536">
    <property type="entry name" value="TPM_phosphatase"/>
    <property type="match status" value="1"/>
</dbReference>
<organism evidence="4 5">
    <name type="scientific">Azohydromonas caseinilytica</name>
    <dbReference type="NCBI Taxonomy" id="2728836"/>
    <lineage>
        <taxon>Bacteria</taxon>
        <taxon>Pseudomonadati</taxon>
        <taxon>Pseudomonadota</taxon>
        <taxon>Betaproteobacteria</taxon>
        <taxon>Burkholderiales</taxon>
        <taxon>Sphaerotilaceae</taxon>
        <taxon>Azohydromonas</taxon>
    </lineage>
</organism>
<name>A0A848F303_9BURK</name>
<dbReference type="EMBL" id="JABBFW010000001">
    <property type="protein sequence ID" value="NML13782.1"/>
    <property type="molecule type" value="Genomic_DNA"/>
</dbReference>
<keyword evidence="2" id="KW-0732">Signal</keyword>
<protein>
    <submittedName>
        <fullName evidence="4">YgcG family protein</fullName>
    </submittedName>
</protein>
<feature type="transmembrane region" description="Helical" evidence="1">
    <location>
        <begin position="230"/>
        <end position="260"/>
    </location>
</feature>
<comment type="caution">
    <text evidence="4">The sequence shown here is derived from an EMBL/GenBank/DDBJ whole genome shotgun (WGS) entry which is preliminary data.</text>
</comment>
<evidence type="ECO:0000256" key="2">
    <source>
        <dbReference type="SAM" id="SignalP"/>
    </source>
</evidence>